<dbReference type="Pfam" id="PF13229">
    <property type="entry name" value="Beta_helix"/>
    <property type="match status" value="2"/>
</dbReference>
<dbReference type="InterPro" id="IPR039448">
    <property type="entry name" value="Beta_helix"/>
</dbReference>
<keyword evidence="4 5" id="KW-0408">Iron</keyword>
<evidence type="ECO:0000313" key="8">
    <source>
        <dbReference type="EMBL" id="WOJ91928.1"/>
    </source>
</evidence>
<reference evidence="8 9" key="1">
    <citation type="submission" date="2023-10" db="EMBL/GenBank/DDBJ databases">
        <title>Two novel species belonging to the OM43/NOR5 clade.</title>
        <authorList>
            <person name="Park M."/>
        </authorList>
    </citation>
    <scope>NUCLEOTIDE SEQUENCE [LARGE SCALE GENOMIC DNA]</scope>
    <source>
        <strain evidence="8 9">IMCC43200</strain>
    </source>
</reference>
<evidence type="ECO:0000256" key="1">
    <source>
        <dbReference type="ARBA" id="ARBA00022617"/>
    </source>
</evidence>
<keyword evidence="6" id="KW-0732">Signal</keyword>
<proteinExistence type="predicted"/>
<dbReference type="Gene3D" id="2.160.20.10">
    <property type="entry name" value="Single-stranded right-handed beta-helix, Pectin lyase-like"/>
    <property type="match status" value="1"/>
</dbReference>
<dbReference type="Gene3D" id="1.10.760.10">
    <property type="entry name" value="Cytochrome c-like domain"/>
    <property type="match status" value="1"/>
</dbReference>
<evidence type="ECO:0000259" key="7">
    <source>
        <dbReference type="PROSITE" id="PS51007"/>
    </source>
</evidence>
<dbReference type="Proteomes" id="UP001626537">
    <property type="component" value="Chromosome"/>
</dbReference>
<protein>
    <submittedName>
        <fullName evidence="8">Parallel beta-helix domain-containing protein</fullName>
    </submittedName>
</protein>
<dbReference type="PANTHER" id="PTHR22990">
    <property type="entry name" value="F-BOX ONLY PROTEIN"/>
    <property type="match status" value="1"/>
</dbReference>
<evidence type="ECO:0000256" key="5">
    <source>
        <dbReference type="PROSITE-ProRule" id="PRU00433"/>
    </source>
</evidence>
<gene>
    <name evidence="8" type="ORF">R0135_09005</name>
</gene>
<feature type="domain" description="Cytochrome c" evidence="7">
    <location>
        <begin position="435"/>
        <end position="516"/>
    </location>
</feature>
<dbReference type="PANTHER" id="PTHR22990:SF15">
    <property type="entry name" value="F-BOX ONLY PROTEIN 10"/>
    <property type="match status" value="1"/>
</dbReference>
<evidence type="ECO:0000256" key="2">
    <source>
        <dbReference type="ARBA" id="ARBA00022723"/>
    </source>
</evidence>
<accession>A0ABZ0HZF3</accession>
<evidence type="ECO:0000313" key="9">
    <source>
        <dbReference type="Proteomes" id="UP001626537"/>
    </source>
</evidence>
<keyword evidence="3" id="KW-0677">Repeat</keyword>
<feature type="chain" id="PRO_5046212750" evidence="6">
    <location>
        <begin position="18"/>
        <end position="517"/>
    </location>
</feature>
<dbReference type="PROSITE" id="PS51007">
    <property type="entry name" value="CYTC"/>
    <property type="match status" value="1"/>
</dbReference>
<dbReference type="RefSeq" id="WP_407346493.1">
    <property type="nucleotide sequence ID" value="NZ_CP136864.1"/>
</dbReference>
<keyword evidence="1 5" id="KW-0349">Heme</keyword>
<dbReference type="EMBL" id="CP136864">
    <property type="protein sequence ID" value="WOJ91928.1"/>
    <property type="molecule type" value="Genomic_DNA"/>
</dbReference>
<dbReference type="SMART" id="SM00710">
    <property type="entry name" value="PbH1"/>
    <property type="match status" value="7"/>
</dbReference>
<dbReference type="InterPro" id="IPR022442">
    <property type="entry name" value="SO_2930-like_dom"/>
</dbReference>
<evidence type="ECO:0000256" key="6">
    <source>
        <dbReference type="SAM" id="SignalP"/>
    </source>
</evidence>
<dbReference type="InterPro" id="IPR006626">
    <property type="entry name" value="PbH1"/>
</dbReference>
<dbReference type="InterPro" id="IPR009056">
    <property type="entry name" value="Cyt_c-like_dom"/>
</dbReference>
<dbReference type="SUPFAM" id="SSF46626">
    <property type="entry name" value="Cytochrome c"/>
    <property type="match status" value="1"/>
</dbReference>
<sequence>MSMGRILAVVLVIAAFAAGQQFGKKTGGSAPVVTSSSGGASYGGSTTGTASEADVAAAKEYMVQGSSKFVAGPPMTDVVVTVKDGESIQEAVIAADPGTTIHVMPGTYSETVYIDKDGIRLIGIVQGSERATLDGEGTLNDAILFSGNNIVVEGFLITKYKGNAIMSQAGNNFEIRDNIIVDTGVYGIFPQLGTNGVVEHNVVSGIEDAAIYVGMSDNIHVAYNEVFDSVAGIEIENSRHAIVESNFVYNNTGGVLAFITPGLPIKTTYDVIIRNNWISDNNTPNFGAPGSTVGGIPAGTGIMIMAADDVVVEGNIITNNKTVGIMTVDHNTAAELTNVTVDPEADPNSDRLMILNNTMHNNGYDTIPEIKGLMLADFKTGNPDIFAIGPSNDSCIINRHRYVHSGIDDYAECDFTNTSTIGNYLMPPVKPRVIEPGERGKIAYLGICAGCHTYEGRMIGPPVKIIQALYMENPHGLAEYIAAPVKKREDYPEMPKQDYLDEETRLAVAEYMLSVTR</sequence>
<evidence type="ECO:0000256" key="3">
    <source>
        <dbReference type="ARBA" id="ARBA00022737"/>
    </source>
</evidence>
<dbReference type="InterPro" id="IPR012334">
    <property type="entry name" value="Pectin_lyas_fold"/>
</dbReference>
<dbReference type="InterPro" id="IPR011050">
    <property type="entry name" value="Pectin_lyase_fold/virulence"/>
</dbReference>
<feature type="signal peptide" evidence="6">
    <location>
        <begin position="1"/>
        <end position="17"/>
    </location>
</feature>
<dbReference type="NCBIfam" id="TIGR03805">
    <property type="entry name" value="beta_helix_1"/>
    <property type="match status" value="1"/>
</dbReference>
<dbReference type="InterPro" id="IPR051550">
    <property type="entry name" value="SCF-Subunits/Alg-Epimerases"/>
</dbReference>
<keyword evidence="9" id="KW-1185">Reference proteome</keyword>
<keyword evidence="2 5" id="KW-0479">Metal-binding</keyword>
<dbReference type="InterPro" id="IPR036909">
    <property type="entry name" value="Cyt_c-like_dom_sf"/>
</dbReference>
<evidence type="ECO:0000256" key="4">
    <source>
        <dbReference type="ARBA" id="ARBA00023004"/>
    </source>
</evidence>
<dbReference type="SUPFAM" id="SSF51126">
    <property type="entry name" value="Pectin lyase-like"/>
    <property type="match status" value="1"/>
</dbReference>
<organism evidence="8 9">
    <name type="scientific">Congregibacter variabilis</name>
    <dbReference type="NCBI Taxonomy" id="3081200"/>
    <lineage>
        <taxon>Bacteria</taxon>
        <taxon>Pseudomonadati</taxon>
        <taxon>Pseudomonadota</taxon>
        <taxon>Gammaproteobacteria</taxon>
        <taxon>Cellvibrionales</taxon>
        <taxon>Halieaceae</taxon>
        <taxon>Congregibacter</taxon>
    </lineage>
</organism>
<name>A0ABZ0HZF3_9GAMM</name>